<keyword evidence="1" id="KW-0812">Transmembrane</keyword>
<keyword evidence="1" id="KW-1133">Transmembrane helix</keyword>
<dbReference type="KEGG" id="thf:MA03_04070"/>
<sequence length="251" mass="27060">MRKIKPLIWLHAIRVRRYLLSILSGSVTDSIWMAVFLIGAYSSQGPTYAREVFWALAAWSIIANAGWMIGGWIDYLSELGLLEPLDFSGVSPVVAAASRSFVIAIPTGLSSLFTLLISFQLGFNPLEISSPWLLALSLLILWTQATAYGAILASTVLLTSVPSALLDIAALAYLGLLLANYPAGNLQTFAFLPLLGPGYVARQCVSGKPPLGVFLAVTVTTIVLSLFAISYSRSVEKLVKKRAGYRAIALH</sequence>
<organism evidence="2 3">
    <name type="scientific">Infirmifilum uzonense</name>
    <dbReference type="NCBI Taxonomy" id="1550241"/>
    <lineage>
        <taxon>Archaea</taxon>
        <taxon>Thermoproteota</taxon>
        <taxon>Thermoprotei</taxon>
        <taxon>Thermofilales</taxon>
        <taxon>Thermofilaceae</taxon>
        <taxon>Infirmifilum</taxon>
    </lineage>
</organism>
<dbReference type="GeneID" id="25401379"/>
<reference evidence="2 3" key="1">
    <citation type="journal article" date="2015" name="Stand. Genomic Sci.">
        <title>Complete genome sequence of and proposal of Thermofilum uzonense sp. nov. a novel hyperthermophilic crenarchaeon and emended description of the genus Thermofilum.</title>
        <authorList>
            <person name="Toshchakov S.V."/>
            <person name="Korzhenkov A.A."/>
            <person name="Samarov N.I."/>
            <person name="Mazunin I.O."/>
            <person name="Mozhey O.I."/>
            <person name="Shmyr I.S."/>
            <person name="Derbikova K.S."/>
            <person name="Taranov E.A."/>
            <person name="Dominova I.N."/>
            <person name="Bonch-Osmolovskaya E.A."/>
            <person name="Patrushev M.V."/>
            <person name="Podosokorskaya O.A."/>
            <person name="Kublanov I.V."/>
        </authorList>
    </citation>
    <scope>NUCLEOTIDE SEQUENCE [LARGE SCALE GENOMIC DNA]</scope>
    <source>
        <strain evidence="2 3">1807-2</strain>
    </source>
</reference>
<name>A0A0F7FII9_9CREN</name>
<dbReference type="PATRIC" id="fig|1550241.5.peg.867"/>
<keyword evidence="3" id="KW-1185">Reference proteome</keyword>
<dbReference type="OrthoDB" id="385693at2157"/>
<feature type="transmembrane region" description="Helical" evidence="1">
    <location>
        <begin position="212"/>
        <end position="232"/>
    </location>
</feature>
<protein>
    <recommendedName>
        <fullName evidence="4">ABC-2 type transporter domain-containing protein</fullName>
    </recommendedName>
</protein>
<evidence type="ECO:0000313" key="3">
    <source>
        <dbReference type="Proteomes" id="UP000067434"/>
    </source>
</evidence>
<evidence type="ECO:0008006" key="4">
    <source>
        <dbReference type="Google" id="ProtNLM"/>
    </source>
</evidence>
<feature type="transmembrane region" description="Helical" evidence="1">
    <location>
        <begin position="133"/>
        <end position="158"/>
    </location>
</feature>
<dbReference type="HOGENOM" id="CLU_1076093_0_0_2"/>
<proteinExistence type="predicted"/>
<gene>
    <name evidence="2" type="ORF">MA03_04070</name>
</gene>
<dbReference type="STRING" id="1550241.MA03_04070"/>
<dbReference type="EMBL" id="CP009961">
    <property type="protein sequence ID" value="AKG38625.1"/>
    <property type="molecule type" value="Genomic_DNA"/>
</dbReference>
<evidence type="ECO:0000313" key="2">
    <source>
        <dbReference type="EMBL" id="AKG38625.1"/>
    </source>
</evidence>
<feature type="transmembrane region" description="Helical" evidence="1">
    <location>
        <begin position="101"/>
        <end position="121"/>
    </location>
</feature>
<dbReference type="AlphaFoldDB" id="A0A0F7FII9"/>
<feature type="transmembrane region" description="Helical" evidence="1">
    <location>
        <begin position="20"/>
        <end position="41"/>
    </location>
</feature>
<accession>A0A0F7FII9</accession>
<feature type="transmembrane region" description="Helical" evidence="1">
    <location>
        <begin position="53"/>
        <end position="73"/>
    </location>
</feature>
<dbReference type="RefSeq" id="WP_052884054.1">
    <property type="nucleotide sequence ID" value="NZ_CP009961.1"/>
</dbReference>
<feature type="transmembrane region" description="Helical" evidence="1">
    <location>
        <begin position="170"/>
        <end position="192"/>
    </location>
</feature>
<keyword evidence="1" id="KW-0472">Membrane</keyword>
<evidence type="ECO:0000256" key="1">
    <source>
        <dbReference type="SAM" id="Phobius"/>
    </source>
</evidence>
<dbReference type="Proteomes" id="UP000067434">
    <property type="component" value="Chromosome"/>
</dbReference>